<evidence type="ECO:0000313" key="4">
    <source>
        <dbReference type="Proteomes" id="UP001164706"/>
    </source>
</evidence>
<evidence type="ECO:0000313" key="3">
    <source>
        <dbReference type="EMBL" id="WAB80542.1"/>
    </source>
</evidence>
<feature type="compositionally biased region" description="Basic and acidic residues" evidence="1">
    <location>
        <begin position="13"/>
        <end position="36"/>
    </location>
</feature>
<dbReference type="Proteomes" id="UP001164706">
    <property type="component" value="Chromosome"/>
</dbReference>
<reference evidence="3" key="1">
    <citation type="submission" date="2022-11" db="EMBL/GenBank/DDBJ databases">
        <title>Description of Microcella daejonensis nov. sp, isolated from riverside soil.</title>
        <authorList>
            <person name="Molina K.M."/>
            <person name="Kim S.B."/>
        </authorList>
    </citation>
    <scope>NUCLEOTIDE SEQUENCE</scope>
    <source>
        <strain evidence="3">MMS21-STM12</strain>
    </source>
</reference>
<accession>A0A9E8SAD2</accession>
<keyword evidence="2" id="KW-1133">Transmembrane helix</keyword>
<organism evidence="3 4">
    <name type="scientific">Microcella daejeonensis</name>
    <dbReference type="NCBI Taxonomy" id="2994971"/>
    <lineage>
        <taxon>Bacteria</taxon>
        <taxon>Bacillati</taxon>
        <taxon>Actinomycetota</taxon>
        <taxon>Actinomycetes</taxon>
        <taxon>Micrococcales</taxon>
        <taxon>Microbacteriaceae</taxon>
        <taxon>Microcella</taxon>
    </lineage>
</organism>
<dbReference type="KEGG" id="mdb:OVN18_08135"/>
<sequence>MADSANDDTDAGDVERDALERDGLRDRDRERDRDELADSDPAPRALPTAGAFAPRRVLAWAALSGVLVWATQGLIETLGAAILGEPPIGAAWWTAGHWAVGALAQAIALAAVWMLLPRRLALLPTLVLTVLAGSLAHLLAAAGASSAAAGTSFLDDVLVFSLVLPATGAGLVQVLLPTVLVLLPPFLGRTLRAARAPRG</sequence>
<keyword evidence="2" id="KW-0812">Transmembrane</keyword>
<keyword evidence="2" id="KW-0472">Membrane</keyword>
<evidence type="ECO:0000256" key="1">
    <source>
        <dbReference type="SAM" id="MobiDB-lite"/>
    </source>
</evidence>
<feature type="compositionally biased region" description="Acidic residues" evidence="1">
    <location>
        <begin position="1"/>
        <end position="12"/>
    </location>
</feature>
<name>A0A9E8SAD2_9MICO</name>
<feature type="transmembrane region" description="Helical" evidence="2">
    <location>
        <begin position="95"/>
        <end position="116"/>
    </location>
</feature>
<proteinExistence type="predicted"/>
<feature type="region of interest" description="Disordered" evidence="1">
    <location>
        <begin position="1"/>
        <end position="47"/>
    </location>
</feature>
<gene>
    <name evidence="3" type="ORF">OVN18_08135</name>
</gene>
<feature type="transmembrane region" description="Helical" evidence="2">
    <location>
        <begin position="57"/>
        <end position="75"/>
    </location>
</feature>
<feature type="transmembrane region" description="Helical" evidence="2">
    <location>
        <begin position="157"/>
        <end position="183"/>
    </location>
</feature>
<dbReference type="EMBL" id="CP113089">
    <property type="protein sequence ID" value="WAB80542.1"/>
    <property type="molecule type" value="Genomic_DNA"/>
</dbReference>
<feature type="transmembrane region" description="Helical" evidence="2">
    <location>
        <begin position="123"/>
        <end position="145"/>
    </location>
</feature>
<keyword evidence="4" id="KW-1185">Reference proteome</keyword>
<protein>
    <submittedName>
        <fullName evidence="3">Uncharacterized protein</fullName>
    </submittedName>
</protein>
<evidence type="ECO:0000256" key="2">
    <source>
        <dbReference type="SAM" id="Phobius"/>
    </source>
</evidence>
<dbReference type="AlphaFoldDB" id="A0A9E8SAD2"/>
<dbReference type="RefSeq" id="WP_267780214.1">
    <property type="nucleotide sequence ID" value="NZ_CP113089.1"/>
</dbReference>